<dbReference type="KEGG" id="caua:113040346"/>
<dbReference type="InterPro" id="IPR013106">
    <property type="entry name" value="Ig_V-set"/>
</dbReference>
<dbReference type="PANTHER" id="PTHR21063">
    <property type="entry name" value="LFA-3"/>
    <property type="match status" value="1"/>
</dbReference>
<dbReference type="AlphaFoldDB" id="A0A6P6J2T9"/>
<dbReference type="OrthoDB" id="8891527at2759"/>
<evidence type="ECO:0000259" key="3">
    <source>
        <dbReference type="SMART" id="SM00409"/>
    </source>
</evidence>
<keyword evidence="1" id="KW-1133">Transmembrane helix</keyword>
<evidence type="ECO:0000256" key="1">
    <source>
        <dbReference type="SAM" id="Phobius"/>
    </source>
</evidence>
<reference evidence="5" key="1">
    <citation type="submission" date="2025-08" db="UniProtKB">
        <authorList>
            <consortium name="RefSeq"/>
        </authorList>
    </citation>
    <scope>IDENTIFICATION</scope>
    <source>
        <strain evidence="5">Wakin</strain>
        <tissue evidence="5">Muscle</tissue>
    </source>
</reference>
<feature type="signal peptide" evidence="2">
    <location>
        <begin position="1"/>
        <end position="29"/>
    </location>
</feature>
<sequence length="314" mass="35385">MKGKVVKMKPLFNWLAVILFLHHYGVSGADTDRVSVSVKEGDLVTLHTGVETGKLNYIAWYFNDTQINGNLSHNHTDVQCNKGTERFGDRLKLDNQTGSLTIMDIRITDAGVYTLQIINSSSSKKFSVDVSGLSATERYQIRHVMNGESVTLVSGEAKDKCYLMTWYYNDNLITEMTGDQSKICTDDQCKERFRDRLKLNQTTGSLTITDMNITDSGVYQLQIIISNSSLCIARVKRFTVTVFFPAVGICVLVVLLLMSATVTAGVIYCRQKKYKPQIMNMRMMLSRHRIRKTLLKGLGMTLNQTQDEAGYKLV</sequence>
<dbReference type="SMART" id="SM00409">
    <property type="entry name" value="IG"/>
    <property type="match status" value="2"/>
</dbReference>
<gene>
    <name evidence="5" type="primary">LOC113040346</name>
</gene>
<dbReference type="SUPFAM" id="SSF48726">
    <property type="entry name" value="Immunoglobulin"/>
    <property type="match status" value="2"/>
</dbReference>
<protein>
    <submittedName>
        <fullName evidence="5">Uncharacterized protein LOC113040346</fullName>
    </submittedName>
</protein>
<dbReference type="InterPro" id="IPR013783">
    <property type="entry name" value="Ig-like_fold"/>
</dbReference>
<dbReference type="Pfam" id="PF07686">
    <property type="entry name" value="V-set"/>
    <property type="match status" value="2"/>
</dbReference>
<feature type="domain" description="Immunoglobulin" evidence="3">
    <location>
        <begin position="33"/>
        <end position="131"/>
    </location>
</feature>
<name>A0A6P6J2T9_CARAU</name>
<keyword evidence="1" id="KW-0812">Transmembrane</keyword>
<accession>A0A6P6J2T9</accession>
<dbReference type="InterPro" id="IPR003599">
    <property type="entry name" value="Ig_sub"/>
</dbReference>
<dbReference type="RefSeq" id="XP_026054490.1">
    <property type="nucleotide sequence ID" value="XM_026198705.1"/>
</dbReference>
<feature type="transmembrane region" description="Helical" evidence="1">
    <location>
        <begin position="242"/>
        <end position="269"/>
    </location>
</feature>
<feature type="domain" description="Immunoglobulin" evidence="3">
    <location>
        <begin position="139"/>
        <end position="243"/>
    </location>
</feature>
<keyword evidence="2" id="KW-0732">Signal</keyword>
<evidence type="ECO:0000256" key="2">
    <source>
        <dbReference type="SAM" id="SignalP"/>
    </source>
</evidence>
<dbReference type="PANTHER" id="PTHR21063:SF4">
    <property type="entry name" value="CD48 ANTIGEN-RELATED"/>
    <property type="match status" value="1"/>
</dbReference>
<dbReference type="InterPro" id="IPR036179">
    <property type="entry name" value="Ig-like_dom_sf"/>
</dbReference>
<dbReference type="Proteomes" id="UP000515129">
    <property type="component" value="Chromosome 22"/>
</dbReference>
<dbReference type="GeneID" id="113040346"/>
<proteinExistence type="predicted"/>
<evidence type="ECO:0000313" key="5">
    <source>
        <dbReference type="RefSeq" id="XP_026054490.1"/>
    </source>
</evidence>
<organism evidence="4 5">
    <name type="scientific">Carassius auratus</name>
    <name type="common">Goldfish</name>
    <dbReference type="NCBI Taxonomy" id="7957"/>
    <lineage>
        <taxon>Eukaryota</taxon>
        <taxon>Metazoa</taxon>
        <taxon>Chordata</taxon>
        <taxon>Craniata</taxon>
        <taxon>Vertebrata</taxon>
        <taxon>Euteleostomi</taxon>
        <taxon>Actinopterygii</taxon>
        <taxon>Neopterygii</taxon>
        <taxon>Teleostei</taxon>
        <taxon>Ostariophysi</taxon>
        <taxon>Cypriniformes</taxon>
        <taxon>Cyprinidae</taxon>
        <taxon>Cyprininae</taxon>
        <taxon>Carassius</taxon>
    </lineage>
</organism>
<keyword evidence="1" id="KW-0472">Membrane</keyword>
<feature type="chain" id="PRO_5027804371" evidence="2">
    <location>
        <begin position="30"/>
        <end position="314"/>
    </location>
</feature>
<dbReference type="Gene3D" id="2.60.40.10">
    <property type="entry name" value="Immunoglobulins"/>
    <property type="match status" value="2"/>
</dbReference>
<keyword evidence="4" id="KW-1185">Reference proteome</keyword>
<evidence type="ECO:0000313" key="4">
    <source>
        <dbReference type="Proteomes" id="UP000515129"/>
    </source>
</evidence>